<comment type="caution">
    <text evidence="1">The sequence shown here is derived from an EMBL/GenBank/DDBJ whole genome shotgun (WGS) entry which is preliminary data.</text>
</comment>
<protein>
    <submittedName>
        <fullName evidence="1">Uncharacterized protein</fullName>
    </submittedName>
</protein>
<proteinExistence type="predicted"/>
<sequence>MDKVNIVKNGPDSENIHSVCGLALTSNRTTMLRARYNPVYGNEYYLGDTRSIPDYRIHRSYDFYDFWPYRVRITFRNRPFRRWLTTPSLFRQSLYSNQSSLVKTSSSVSKYSLY</sequence>
<evidence type="ECO:0000313" key="2">
    <source>
        <dbReference type="Proteomes" id="UP000625711"/>
    </source>
</evidence>
<name>A0A834ILJ7_RHYFE</name>
<evidence type="ECO:0000313" key="1">
    <source>
        <dbReference type="EMBL" id="KAF7283202.1"/>
    </source>
</evidence>
<keyword evidence="2" id="KW-1185">Reference proteome</keyword>
<dbReference type="Proteomes" id="UP000625711">
    <property type="component" value="Unassembled WGS sequence"/>
</dbReference>
<dbReference type="OrthoDB" id="6661135at2759"/>
<organism evidence="1 2">
    <name type="scientific">Rhynchophorus ferrugineus</name>
    <name type="common">Red palm weevil</name>
    <name type="synonym">Curculio ferrugineus</name>
    <dbReference type="NCBI Taxonomy" id="354439"/>
    <lineage>
        <taxon>Eukaryota</taxon>
        <taxon>Metazoa</taxon>
        <taxon>Ecdysozoa</taxon>
        <taxon>Arthropoda</taxon>
        <taxon>Hexapoda</taxon>
        <taxon>Insecta</taxon>
        <taxon>Pterygota</taxon>
        <taxon>Neoptera</taxon>
        <taxon>Endopterygota</taxon>
        <taxon>Coleoptera</taxon>
        <taxon>Polyphaga</taxon>
        <taxon>Cucujiformia</taxon>
        <taxon>Curculionidae</taxon>
        <taxon>Dryophthorinae</taxon>
        <taxon>Rhynchophorus</taxon>
    </lineage>
</organism>
<gene>
    <name evidence="1" type="ORF">GWI33_001169</name>
</gene>
<dbReference type="EMBL" id="JAACXV010000128">
    <property type="protein sequence ID" value="KAF7283202.1"/>
    <property type="molecule type" value="Genomic_DNA"/>
</dbReference>
<accession>A0A834ILJ7</accession>
<reference evidence="1" key="1">
    <citation type="submission" date="2020-08" db="EMBL/GenBank/DDBJ databases">
        <title>Genome sequencing and assembly of the red palm weevil Rhynchophorus ferrugineus.</title>
        <authorList>
            <person name="Dias G.B."/>
            <person name="Bergman C.M."/>
            <person name="Manee M."/>
        </authorList>
    </citation>
    <scope>NUCLEOTIDE SEQUENCE</scope>
    <source>
        <strain evidence="1">AA-2017</strain>
        <tissue evidence="1">Whole larva</tissue>
    </source>
</reference>
<dbReference type="AlphaFoldDB" id="A0A834ILJ7"/>